<dbReference type="Pfam" id="PF06958">
    <property type="entry name" value="Pyocin_S"/>
    <property type="match status" value="1"/>
</dbReference>
<feature type="domain" description="Novel toxin 21" evidence="5">
    <location>
        <begin position="442"/>
        <end position="510"/>
    </location>
</feature>
<keyword evidence="2" id="KW-0044">Antibiotic</keyword>
<dbReference type="STRING" id="406818.XBJ1_1085"/>
<evidence type="ECO:0000256" key="1">
    <source>
        <dbReference type="ARBA" id="ARBA00022529"/>
    </source>
</evidence>
<evidence type="ECO:0000313" key="6">
    <source>
        <dbReference type="EMBL" id="CBJ80226.1"/>
    </source>
</evidence>
<name>D3UXB4_XENBS</name>
<dbReference type="GO" id="GO:0042742">
    <property type="term" value="P:defense response to bacterium"/>
    <property type="evidence" value="ECO:0007669"/>
    <property type="project" value="UniProtKB-KW"/>
</dbReference>
<dbReference type="AlphaFoldDB" id="D3UXB4"/>
<dbReference type="InterPro" id="IPR016128">
    <property type="entry name" value="Pyosin/cloacin_T_dom"/>
</dbReference>
<dbReference type="GO" id="GO:0031640">
    <property type="term" value="P:killing of cells of another organism"/>
    <property type="evidence" value="ECO:0007669"/>
    <property type="project" value="UniProtKB-KW"/>
</dbReference>
<keyword evidence="3" id="KW-0078">Bacteriocin</keyword>
<evidence type="ECO:0000256" key="2">
    <source>
        <dbReference type="ARBA" id="ARBA00023022"/>
    </source>
</evidence>
<dbReference type="PATRIC" id="fig|406818.4.peg.988"/>
<evidence type="ECO:0000259" key="4">
    <source>
        <dbReference type="Pfam" id="PF06958"/>
    </source>
</evidence>
<dbReference type="EMBL" id="FN667741">
    <property type="protein sequence ID" value="CBJ80226.1"/>
    <property type="molecule type" value="Genomic_DNA"/>
</dbReference>
<protein>
    <recommendedName>
        <fullName evidence="8">S-type Pyocin</fullName>
    </recommendedName>
</protein>
<proteinExistence type="predicted"/>
<dbReference type="eggNOG" id="COG3675">
    <property type="taxonomic scope" value="Bacteria"/>
</dbReference>
<organism evidence="6 7">
    <name type="scientific">Xenorhabdus bovienii (strain SS-2004)</name>
    <name type="common">Xenorhabdus nematophila subsp. bovienii</name>
    <dbReference type="NCBI Taxonomy" id="406818"/>
    <lineage>
        <taxon>Bacteria</taxon>
        <taxon>Pseudomonadati</taxon>
        <taxon>Pseudomonadota</taxon>
        <taxon>Gammaproteobacteria</taxon>
        <taxon>Enterobacterales</taxon>
        <taxon>Morganellaceae</taxon>
        <taxon>Xenorhabdus</taxon>
    </lineage>
</organism>
<keyword evidence="1" id="KW-0929">Antimicrobial</keyword>
<dbReference type="InterPro" id="IPR028190">
    <property type="entry name" value="Ntox21"/>
</dbReference>
<feature type="domain" description="Pyosin/cloacin translocation" evidence="4">
    <location>
        <begin position="291"/>
        <end position="430"/>
    </location>
</feature>
<evidence type="ECO:0000313" key="7">
    <source>
        <dbReference type="Proteomes" id="UP000002045"/>
    </source>
</evidence>
<dbReference type="CDD" id="cd20685">
    <property type="entry name" value="CdiA-CT_Ecl_RNase-like"/>
    <property type="match status" value="1"/>
</dbReference>
<evidence type="ECO:0000259" key="5">
    <source>
        <dbReference type="Pfam" id="PF15526"/>
    </source>
</evidence>
<dbReference type="Proteomes" id="UP000002045">
    <property type="component" value="Chromosome"/>
</dbReference>
<dbReference type="SUPFAM" id="SSF69369">
    <property type="entry name" value="Cloacin translocation domain"/>
    <property type="match status" value="1"/>
</dbReference>
<dbReference type="eggNOG" id="COG3266">
    <property type="taxonomic scope" value="Bacteria"/>
</dbReference>
<dbReference type="InterPro" id="IPR038181">
    <property type="entry name" value="Ntox21_sf"/>
</dbReference>
<dbReference type="InterPro" id="IPR036302">
    <property type="entry name" value="Pyosin/cloacin_T_dom_sf"/>
</dbReference>
<dbReference type="HOGENOM" id="CLU_532014_0_0_6"/>
<dbReference type="Gene3D" id="3.10.380.20">
    <property type="entry name" value="Novel toxin 21 (CdiA), C-terminal domain"/>
    <property type="match status" value="1"/>
</dbReference>
<dbReference type="eggNOG" id="COG3210">
    <property type="taxonomic scope" value="Bacteria"/>
</dbReference>
<dbReference type="RefSeq" id="WP_012987640.1">
    <property type="nucleotide sequence ID" value="NC_013892.1"/>
</dbReference>
<evidence type="ECO:0000256" key="3">
    <source>
        <dbReference type="ARBA" id="ARBA00023048"/>
    </source>
</evidence>
<reference evidence="6" key="1">
    <citation type="journal article" date="2011" name="PLoS ONE">
        <title>The entomopathogenic bacterial endosymbionts xenorhabdus and photorhabdus: convergent lifestyles from divergent genomes.</title>
        <authorList>
            <person name="Chaston J.M."/>
            <person name="Suen G."/>
            <person name="Tucker S.L."/>
            <person name="Andersen A.W."/>
            <person name="Bhasin A."/>
            <person name="Bode E."/>
            <person name="Bode H.B."/>
            <person name="Brachmann A.O."/>
            <person name="Cowles C.E."/>
            <person name="Cowles K.N."/>
            <person name="Darby C."/>
            <person name="de Leon L."/>
            <person name="Drace K."/>
            <person name="Du Z."/>
            <person name="Givaudan A."/>
            <person name="Herbert Tran E.E."/>
            <person name="Jewell K.A."/>
            <person name="Knack J.J."/>
            <person name="Krasomil-Osterfeld K.C."/>
            <person name="Kukor R."/>
            <person name="Lanois A."/>
            <person name="Latreille P."/>
            <person name="Leimgruber N.K."/>
            <person name="Lipke C.M."/>
            <person name="Liu R."/>
            <person name="Lu X."/>
            <person name="Martens E.C."/>
            <person name="Marri P.R."/>
            <person name="Medigue C."/>
            <person name="Menard M.L."/>
            <person name="Miller N.M."/>
            <person name="Morales-Soto N."/>
            <person name="Norton S."/>
            <person name="Ogier J.C."/>
            <person name="Orchard S.S."/>
            <person name="Park D."/>
            <person name="Park Y."/>
            <person name="Qurollo B.A."/>
            <person name="Sugar D.R."/>
            <person name="Richards G.R."/>
            <person name="Rouy Z."/>
            <person name="Slominski B."/>
            <person name="Slominski K."/>
            <person name="Snyder H."/>
            <person name="Tjaden B.C."/>
            <person name="van der Hoeven R."/>
            <person name="Welch R.D."/>
            <person name="Wheeler C."/>
            <person name="Xiang B."/>
            <person name="Barbazuk B."/>
            <person name="Gaudriault S."/>
            <person name="Goodner B."/>
            <person name="Slater S.C."/>
            <person name="Forst S."/>
            <person name="Goldman B.S."/>
            <person name="Goodrich-Blair H."/>
        </authorList>
    </citation>
    <scope>NUCLEOTIDE SEQUENCE [LARGE SCALE GENOMIC DNA]</scope>
    <source>
        <strain evidence="6">SS-2004</strain>
    </source>
</reference>
<sequence length="512" mass="56924">MNNTGRLDCAPCDDIFKHWLEFQLLDLQGTPLTGIPYRLRSRDGIIDARGVTDGQGLLREENLSPLPMTLHVDGQALAEQLTEKLLTENRISTQGGTHHRIQPGDVSDALPDLPGWTRENLTASQFYPDPTFGGFQVMPSHNRRHVLEIARIVEPVFAKSCLQSAGCTDAGTDTEPHTHFGETSIFMPFSASQPQEQAQKPAQAGFFLLPQMMTQSTTSALGVGAGAAANNQKTEGTPPLLSRNEKQVLNGAWDRAFPDYQLMSTMQTVLGVMIRGIWNGSDGDLLTRDNLTKIADVKGTAPTRVRYRFVEDARTGQLNAVGYHTSKESGLDQVKVRNMSHNKELNRYEFWADENANEPTLIWYPDNPGFIAPNSTGNQQVLDLSSRPTVLPIPEDTGIQIESYPMPEERSFQDYILVFPISNIPPIYVYLSASLKGKEATDAAKKLGYDQRIPAQKAPFNSHGQTVFFNKKTKTYITPDVDGHNVNNGWKMMDKKGKRIGTYDSELNRLKD</sequence>
<accession>D3UXB4</accession>
<dbReference type="Pfam" id="PF15526">
    <property type="entry name" value="Ntox21"/>
    <property type="match status" value="1"/>
</dbReference>
<evidence type="ECO:0008006" key="8">
    <source>
        <dbReference type="Google" id="ProtNLM"/>
    </source>
</evidence>
<dbReference type="KEGG" id="xbo:XBJ1_1085"/>
<gene>
    <name evidence="6" type="ordered locus">XBJ1_1085</name>
</gene>